<dbReference type="Pfam" id="PF02645">
    <property type="entry name" value="DegV"/>
    <property type="match status" value="1"/>
</dbReference>
<dbReference type="InterPro" id="IPR003797">
    <property type="entry name" value="DegV"/>
</dbReference>
<dbReference type="Gene3D" id="3.30.1180.10">
    <property type="match status" value="1"/>
</dbReference>
<evidence type="ECO:0000313" key="3">
    <source>
        <dbReference type="Proteomes" id="UP001145069"/>
    </source>
</evidence>
<comment type="caution">
    <text evidence="2">The sequence shown here is derived from an EMBL/GenBank/DDBJ whole genome shotgun (WGS) entry which is preliminary data.</text>
</comment>
<proteinExistence type="predicted"/>
<keyword evidence="1" id="KW-0446">Lipid-binding</keyword>
<dbReference type="PROSITE" id="PS51482">
    <property type="entry name" value="DEGV"/>
    <property type="match status" value="1"/>
</dbReference>
<sequence>MKKIAWVTDSTASFSKEDKQWLEENHVFVVPMGVSFGDVTFKEEIDITVDEFYKKMMNTDTQPMSSQPALGDFINLYEKLKENYDEAVVIHASSKLTGVYSSSVQAAEMVGFPINPIDSWIGSFPLRYLIETGLSLHHKGMEMKQLISELIVMREKGKLYLLPSSLEQLRRSGRVSNFGSLIGNILQIKPILALEEGKVIIVEKVRTLKKAEKSLLTIFHQAVERGIHNRIAVIYAGDKEAAEALVTKIKESYQELRIEKMPLIPVAGVHTGPETIGLAWVEK</sequence>
<dbReference type="AlphaFoldDB" id="A0A9X4AGQ3"/>
<dbReference type="InterPro" id="IPR043168">
    <property type="entry name" value="DegV_C"/>
</dbReference>
<name>A0A9X4AGQ3_9BACI</name>
<dbReference type="NCBIfam" id="TIGR00762">
    <property type="entry name" value="DegV"/>
    <property type="match status" value="1"/>
</dbReference>
<dbReference type="RefSeq" id="WP_272446436.1">
    <property type="nucleotide sequence ID" value="NZ_JAMQKC010000008.1"/>
</dbReference>
<organism evidence="2 3">
    <name type="scientific">Aquibacillus salsiterrae</name>
    <dbReference type="NCBI Taxonomy" id="2950439"/>
    <lineage>
        <taxon>Bacteria</taxon>
        <taxon>Bacillati</taxon>
        <taxon>Bacillota</taxon>
        <taxon>Bacilli</taxon>
        <taxon>Bacillales</taxon>
        <taxon>Bacillaceae</taxon>
        <taxon>Aquibacillus</taxon>
    </lineage>
</organism>
<dbReference type="EMBL" id="JAMQKC010000008">
    <property type="protein sequence ID" value="MDC3417368.1"/>
    <property type="molecule type" value="Genomic_DNA"/>
</dbReference>
<dbReference type="PANTHER" id="PTHR33434">
    <property type="entry name" value="DEGV DOMAIN-CONTAINING PROTEIN DR_1986-RELATED"/>
    <property type="match status" value="1"/>
</dbReference>
<dbReference type="SUPFAM" id="SSF82549">
    <property type="entry name" value="DAK1/DegV-like"/>
    <property type="match status" value="1"/>
</dbReference>
<dbReference type="GO" id="GO:0008289">
    <property type="term" value="F:lipid binding"/>
    <property type="evidence" value="ECO:0007669"/>
    <property type="project" value="UniProtKB-KW"/>
</dbReference>
<accession>A0A9X4AGQ3</accession>
<dbReference type="InterPro" id="IPR050270">
    <property type="entry name" value="DegV_domain_contain"/>
</dbReference>
<reference evidence="2" key="1">
    <citation type="submission" date="2022-06" db="EMBL/GenBank/DDBJ databases">
        <title>Aquibacillus sp. a new bacterium isolated from soil saline samples.</title>
        <authorList>
            <person name="Galisteo C."/>
            <person name="De La Haba R."/>
            <person name="Sanchez-Porro C."/>
            <person name="Ventosa A."/>
        </authorList>
    </citation>
    <scope>NUCLEOTIDE SEQUENCE</scope>
    <source>
        <strain evidence="2">3ASR75-54</strain>
    </source>
</reference>
<dbReference type="PANTHER" id="PTHR33434:SF2">
    <property type="entry name" value="FATTY ACID-BINDING PROTEIN TM_1468"/>
    <property type="match status" value="1"/>
</dbReference>
<keyword evidence="3" id="KW-1185">Reference proteome</keyword>
<dbReference type="Proteomes" id="UP001145069">
    <property type="component" value="Unassembled WGS sequence"/>
</dbReference>
<protein>
    <submittedName>
        <fullName evidence="2">DegV family protein</fullName>
    </submittedName>
</protein>
<dbReference type="Gene3D" id="3.40.50.10170">
    <property type="match status" value="1"/>
</dbReference>
<gene>
    <name evidence="2" type="ORF">NC799_10725</name>
</gene>
<evidence type="ECO:0000256" key="1">
    <source>
        <dbReference type="ARBA" id="ARBA00023121"/>
    </source>
</evidence>
<evidence type="ECO:0000313" key="2">
    <source>
        <dbReference type="EMBL" id="MDC3417368.1"/>
    </source>
</evidence>